<proteinExistence type="predicted"/>
<sequence length="372" mass="41455">MACPWKSQPQPSAPADPGKEEQAAQIVKKPRHPQTRGVQHSSPNFLLLCWERPAPASVLDMHWILMLTLLLSTCSASDEDPTWLKKEEGLVVQQYANLGLAEVLLRCPVPEGAPTVEWRVNGTAGPIWKASVREDSSLTLWNTSLAQEAEYSCHDPTTGRVLHRVYLKLGYPPKKPSIQCSTTSYGSPVNCTWKLEKETHLDTSFITTYRDGMDREVRDCVQSSTGADSCSIADVQLFSIIPYVLNVTAVNPLGTRTNIFPFLLNQIIKPDPPEDLKVSAIAGMSWKLRLEWKPPSSWLFPEYFPLKYVIRYSRNGTDSHKTTRPLEQTSFVLTGVRPGATYHIQVAAKDCLDNGEYSAWSSPASGTAWRPA</sequence>
<evidence type="ECO:0000313" key="1">
    <source>
        <dbReference type="EMBL" id="KAH7999038.1"/>
    </source>
</evidence>
<reference evidence="1" key="1">
    <citation type="submission" date="2021-08" db="EMBL/GenBank/DDBJ databases">
        <title>The first chromosome-level gecko genome reveals the dynamic sex chromosomes of Neotropical dwarf geckos (Sphaerodactylidae: Sphaerodactylus).</title>
        <authorList>
            <person name="Pinto B.J."/>
            <person name="Keating S.E."/>
            <person name="Gamble T."/>
        </authorList>
    </citation>
    <scope>NUCLEOTIDE SEQUENCE</scope>
    <source>
        <strain evidence="1">TG3544</strain>
    </source>
</reference>
<name>A0ACB8F1K0_9SAUR</name>
<protein>
    <submittedName>
        <fullName evidence="1">Uncharacterized protein</fullName>
    </submittedName>
</protein>
<dbReference type="EMBL" id="CM037618">
    <property type="protein sequence ID" value="KAH7999038.1"/>
    <property type="molecule type" value="Genomic_DNA"/>
</dbReference>
<evidence type="ECO:0000313" key="2">
    <source>
        <dbReference type="Proteomes" id="UP000827872"/>
    </source>
</evidence>
<organism evidence="1 2">
    <name type="scientific">Sphaerodactylus townsendi</name>
    <dbReference type="NCBI Taxonomy" id="933632"/>
    <lineage>
        <taxon>Eukaryota</taxon>
        <taxon>Metazoa</taxon>
        <taxon>Chordata</taxon>
        <taxon>Craniata</taxon>
        <taxon>Vertebrata</taxon>
        <taxon>Euteleostomi</taxon>
        <taxon>Lepidosauria</taxon>
        <taxon>Squamata</taxon>
        <taxon>Bifurcata</taxon>
        <taxon>Gekkota</taxon>
        <taxon>Sphaerodactylidae</taxon>
        <taxon>Sphaerodactylus</taxon>
    </lineage>
</organism>
<keyword evidence="2" id="KW-1185">Reference proteome</keyword>
<dbReference type="Proteomes" id="UP000827872">
    <property type="component" value="Linkage Group LG05"/>
</dbReference>
<gene>
    <name evidence="1" type="ORF">K3G42_004211</name>
</gene>
<accession>A0ACB8F1K0</accession>
<comment type="caution">
    <text evidence="1">The sequence shown here is derived from an EMBL/GenBank/DDBJ whole genome shotgun (WGS) entry which is preliminary data.</text>
</comment>